<name>A0ABU9J313_9GAMM</name>
<feature type="domain" description="HTH araC/xylS-type" evidence="4">
    <location>
        <begin position="185"/>
        <end position="283"/>
    </location>
</feature>
<evidence type="ECO:0000313" key="5">
    <source>
        <dbReference type="EMBL" id="MEL1265634.1"/>
    </source>
</evidence>
<reference evidence="5 6" key="1">
    <citation type="submission" date="2024-04" db="EMBL/GenBank/DDBJ databases">
        <title>Draft genome sequence of Pseudoxanthomonas putridarboris WD12.</title>
        <authorList>
            <person name="Oh J."/>
        </authorList>
    </citation>
    <scope>NUCLEOTIDE SEQUENCE [LARGE SCALE GENOMIC DNA]</scope>
    <source>
        <strain evidence="5 6">WD12</strain>
    </source>
</reference>
<dbReference type="PROSITE" id="PS01124">
    <property type="entry name" value="HTH_ARAC_FAMILY_2"/>
    <property type="match status" value="1"/>
</dbReference>
<evidence type="ECO:0000256" key="3">
    <source>
        <dbReference type="ARBA" id="ARBA00023163"/>
    </source>
</evidence>
<comment type="caution">
    <text evidence="5">The sequence shown here is derived from an EMBL/GenBank/DDBJ whole genome shotgun (WGS) entry which is preliminary data.</text>
</comment>
<evidence type="ECO:0000313" key="6">
    <source>
        <dbReference type="Proteomes" id="UP001459204"/>
    </source>
</evidence>
<protein>
    <submittedName>
        <fullName evidence="5">AraC family transcriptional regulator</fullName>
    </submittedName>
</protein>
<evidence type="ECO:0000256" key="1">
    <source>
        <dbReference type="ARBA" id="ARBA00023015"/>
    </source>
</evidence>
<dbReference type="Gene3D" id="1.10.10.60">
    <property type="entry name" value="Homeodomain-like"/>
    <property type="match status" value="2"/>
</dbReference>
<accession>A0ABU9J313</accession>
<dbReference type="RefSeq" id="WP_341726805.1">
    <property type="nucleotide sequence ID" value="NZ_JBBWWT010000007.1"/>
</dbReference>
<dbReference type="SMART" id="SM00342">
    <property type="entry name" value="HTH_ARAC"/>
    <property type="match status" value="1"/>
</dbReference>
<dbReference type="PRINTS" id="PR00032">
    <property type="entry name" value="HTHARAC"/>
</dbReference>
<sequence>MRILHHSLRFGDSLNLIRLSPDSLHLLHARGRGIQVDAPAGWVSLWWPLHGRIGLTATGSEWTLPARHMQLWRDGALRCRALGPQAWLALAGPAALWDGSALAHEKDLPLLLPWRGSAGREVVGLFARLARGDHAGSNRPAGDPATLFPALWSALADRQHELQARLPRCNGRTLARRQQTLLRLLRVRHAIECNPDVRLDLECLAKAANYSPCHLIRIFRGVFDQTPSEYAARLREQQAWEMVSGTGLPICEITEMLGFESQSAFCRAFKNTFGQTTSEVRRSMQHDGQAVAA</sequence>
<dbReference type="Proteomes" id="UP001459204">
    <property type="component" value="Unassembled WGS sequence"/>
</dbReference>
<dbReference type="InterPro" id="IPR050204">
    <property type="entry name" value="AraC_XylS_family_regulators"/>
</dbReference>
<keyword evidence="6" id="KW-1185">Reference proteome</keyword>
<evidence type="ECO:0000256" key="2">
    <source>
        <dbReference type="ARBA" id="ARBA00023125"/>
    </source>
</evidence>
<dbReference type="SUPFAM" id="SSF46689">
    <property type="entry name" value="Homeodomain-like"/>
    <property type="match status" value="2"/>
</dbReference>
<gene>
    <name evidence="5" type="ORF">AAD027_14840</name>
</gene>
<dbReference type="Pfam" id="PF12833">
    <property type="entry name" value="HTH_18"/>
    <property type="match status" value="1"/>
</dbReference>
<keyword evidence="3" id="KW-0804">Transcription</keyword>
<organism evidence="5 6">
    <name type="scientific">Pseudoxanthomonas putridarboris</name>
    <dbReference type="NCBI Taxonomy" id="752605"/>
    <lineage>
        <taxon>Bacteria</taxon>
        <taxon>Pseudomonadati</taxon>
        <taxon>Pseudomonadota</taxon>
        <taxon>Gammaproteobacteria</taxon>
        <taxon>Lysobacterales</taxon>
        <taxon>Lysobacteraceae</taxon>
        <taxon>Pseudoxanthomonas</taxon>
    </lineage>
</organism>
<dbReference type="PANTHER" id="PTHR46796">
    <property type="entry name" value="HTH-TYPE TRANSCRIPTIONAL ACTIVATOR RHAS-RELATED"/>
    <property type="match status" value="1"/>
</dbReference>
<dbReference type="EMBL" id="JBBWWT010000007">
    <property type="protein sequence ID" value="MEL1265634.1"/>
    <property type="molecule type" value="Genomic_DNA"/>
</dbReference>
<keyword evidence="1" id="KW-0805">Transcription regulation</keyword>
<keyword evidence="2" id="KW-0238">DNA-binding</keyword>
<proteinExistence type="predicted"/>
<dbReference type="InterPro" id="IPR020449">
    <property type="entry name" value="Tscrpt_reg_AraC-type_HTH"/>
</dbReference>
<evidence type="ECO:0000259" key="4">
    <source>
        <dbReference type="PROSITE" id="PS01124"/>
    </source>
</evidence>
<dbReference type="InterPro" id="IPR009057">
    <property type="entry name" value="Homeodomain-like_sf"/>
</dbReference>
<dbReference type="InterPro" id="IPR018060">
    <property type="entry name" value="HTH_AraC"/>
</dbReference>